<dbReference type="PROSITE" id="PS50211">
    <property type="entry name" value="DENN"/>
    <property type="match status" value="1"/>
</dbReference>
<dbReference type="GO" id="GO:0016301">
    <property type="term" value="F:kinase activity"/>
    <property type="evidence" value="ECO:0007669"/>
    <property type="project" value="UniProtKB-KW"/>
</dbReference>
<dbReference type="Proteomes" id="UP001381693">
    <property type="component" value="Unassembled WGS sequence"/>
</dbReference>
<dbReference type="EMBL" id="JAXCGZ010000429">
    <property type="protein sequence ID" value="KAK7085998.1"/>
    <property type="molecule type" value="Genomic_DNA"/>
</dbReference>
<protein>
    <submittedName>
        <fullName evidence="3">MAP kinase-activating death domain protein</fullName>
        <ecNumber evidence="3">6.1.1.18</ecNumber>
    </submittedName>
</protein>
<dbReference type="SMART" id="SM00801">
    <property type="entry name" value="dDENN"/>
    <property type="match status" value="1"/>
</dbReference>
<dbReference type="AlphaFoldDB" id="A0AAN8XQP6"/>
<evidence type="ECO:0000256" key="1">
    <source>
        <dbReference type="SAM" id="MobiDB-lite"/>
    </source>
</evidence>
<accession>A0AAN8XQP6</accession>
<sequence>MSPQPPPPRAAEEIQRDKSLSSHYNPFIYVLRTGNDVDSVDIATRVAMVRFFNSQNILANFTEHTRTLRLYPRPVVAFQINSFLRSRPRSTPFLNLFARTQAVEFLAEWSITPSNMAFLRVNTGVFDPTLIGDKSKWYAHTLEPINFKVWQDGSSLGATLKAGTQVDNPPTDESGSDSEGGESTSSSYSSLSDFVSEMQSSDLSPSTGAGIYTGYGPQVEKEKATLSSGLDPHSVFNPPLQLQYPGAVSSDSAAVSHPESMSTSSSRSSLSSADQKDDDEEEEAGEGVMKLEDAENLIAPTPTLHPLPLRTEALEKTDEVFTPESDSATTTPKTVVSNNQSPLPHISPTPSVSSDVSITTSSSERERPTTPRPRAFSKGLQTFKLKGF</sequence>
<feature type="compositionally biased region" description="Low complexity" evidence="1">
    <location>
        <begin position="181"/>
        <end position="193"/>
    </location>
</feature>
<gene>
    <name evidence="3" type="primary">RAB3GEF_3</name>
    <name evidence="3" type="ORF">SK128_026505</name>
</gene>
<dbReference type="EC" id="6.1.1.18" evidence="3"/>
<keyword evidence="4" id="KW-1185">Reference proteome</keyword>
<feature type="compositionally biased region" description="Low complexity" evidence="1">
    <location>
        <begin position="300"/>
        <end position="311"/>
    </location>
</feature>
<proteinExistence type="predicted"/>
<dbReference type="InterPro" id="IPR005112">
    <property type="entry name" value="dDENN_dom"/>
</dbReference>
<name>A0AAN8XQP6_HALRR</name>
<evidence type="ECO:0000313" key="3">
    <source>
        <dbReference type="EMBL" id="KAK7085998.1"/>
    </source>
</evidence>
<organism evidence="3 4">
    <name type="scientific">Halocaridina rubra</name>
    <name type="common">Hawaiian red shrimp</name>
    <dbReference type="NCBI Taxonomy" id="373956"/>
    <lineage>
        <taxon>Eukaryota</taxon>
        <taxon>Metazoa</taxon>
        <taxon>Ecdysozoa</taxon>
        <taxon>Arthropoda</taxon>
        <taxon>Crustacea</taxon>
        <taxon>Multicrustacea</taxon>
        <taxon>Malacostraca</taxon>
        <taxon>Eumalacostraca</taxon>
        <taxon>Eucarida</taxon>
        <taxon>Decapoda</taxon>
        <taxon>Pleocyemata</taxon>
        <taxon>Caridea</taxon>
        <taxon>Atyoidea</taxon>
        <taxon>Atyidae</taxon>
        <taxon>Halocaridina</taxon>
    </lineage>
</organism>
<dbReference type="PANTHER" id="PTHR13008">
    <property type="entry name" value="MAP-KINASE ACTIVATING DEATH DOMAIN PROTEIN MADD /DENN/AEX-3 C.ELEGANS"/>
    <property type="match status" value="1"/>
</dbReference>
<evidence type="ECO:0000313" key="4">
    <source>
        <dbReference type="Proteomes" id="UP001381693"/>
    </source>
</evidence>
<reference evidence="3 4" key="1">
    <citation type="submission" date="2023-11" db="EMBL/GenBank/DDBJ databases">
        <title>Halocaridina rubra genome assembly.</title>
        <authorList>
            <person name="Smith C."/>
        </authorList>
    </citation>
    <scope>NUCLEOTIDE SEQUENCE [LARGE SCALE GENOMIC DNA]</scope>
    <source>
        <strain evidence="3">EP-1</strain>
        <tissue evidence="3">Whole</tissue>
    </source>
</reference>
<dbReference type="GO" id="GO:0032483">
    <property type="term" value="P:regulation of Rab protein signal transduction"/>
    <property type="evidence" value="ECO:0007669"/>
    <property type="project" value="TreeGrafter"/>
</dbReference>
<keyword evidence="3" id="KW-0436">Ligase</keyword>
<feature type="compositionally biased region" description="Acidic residues" evidence="1">
    <location>
        <begin position="276"/>
        <end position="285"/>
    </location>
</feature>
<feature type="region of interest" description="Disordered" evidence="1">
    <location>
        <begin position="160"/>
        <end position="388"/>
    </location>
</feature>
<feature type="compositionally biased region" description="Polar residues" evidence="1">
    <location>
        <begin position="197"/>
        <end position="207"/>
    </location>
</feature>
<dbReference type="GO" id="GO:0042981">
    <property type="term" value="P:regulation of apoptotic process"/>
    <property type="evidence" value="ECO:0007669"/>
    <property type="project" value="TreeGrafter"/>
</dbReference>
<dbReference type="GO" id="GO:0005085">
    <property type="term" value="F:guanyl-nucleotide exchange factor activity"/>
    <property type="evidence" value="ECO:0007669"/>
    <property type="project" value="TreeGrafter"/>
</dbReference>
<feature type="compositionally biased region" description="Low complexity" evidence="1">
    <location>
        <begin position="255"/>
        <end position="273"/>
    </location>
</feature>
<dbReference type="GO" id="GO:0005829">
    <property type="term" value="C:cytosol"/>
    <property type="evidence" value="ECO:0007669"/>
    <property type="project" value="TreeGrafter"/>
</dbReference>
<comment type="caution">
    <text evidence="3">The sequence shown here is derived from an EMBL/GenBank/DDBJ whole genome shotgun (WGS) entry which is preliminary data.</text>
</comment>
<dbReference type="InterPro" id="IPR037516">
    <property type="entry name" value="Tripartite_DENN"/>
</dbReference>
<keyword evidence="3" id="KW-0808">Transferase</keyword>
<dbReference type="GO" id="GO:0004819">
    <property type="term" value="F:glutamine-tRNA ligase activity"/>
    <property type="evidence" value="ECO:0007669"/>
    <property type="project" value="UniProtKB-EC"/>
</dbReference>
<feature type="domain" description="UDENN" evidence="2">
    <location>
        <begin position="1"/>
        <end position="117"/>
    </location>
</feature>
<feature type="compositionally biased region" description="Polar residues" evidence="1">
    <location>
        <begin position="324"/>
        <end position="342"/>
    </location>
</feature>
<dbReference type="InterPro" id="IPR039980">
    <property type="entry name" value="MADD"/>
</dbReference>
<feature type="compositionally biased region" description="Low complexity" evidence="1">
    <location>
        <begin position="346"/>
        <end position="362"/>
    </location>
</feature>
<keyword evidence="3" id="KW-0418">Kinase</keyword>
<evidence type="ECO:0000259" key="2">
    <source>
        <dbReference type="PROSITE" id="PS50211"/>
    </source>
</evidence>
<dbReference type="PANTHER" id="PTHR13008:SF7">
    <property type="entry name" value="MAP KINASE-ACTIVATING DEATH DOMAIN PROTEIN"/>
    <property type="match status" value="1"/>
</dbReference>